<dbReference type="AlphaFoldDB" id="A0A6I4TWF9"/>
<keyword evidence="3" id="KW-1185">Reference proteome</keyword>
<dbReference type="EMBL" id="WTYJ01000004">
    <property type="protein sequence ID" value="MXP00516.1"/>
    <property type="molecule type" value="Genomic_DNA"/>
</dbReference>
<evidence type="ECO:0000313" key="3">
    <source>
        <dbReference type="Proteomes" id="UP000469430"/>
    </source>
</evidence>
<dbReference type="Proteomes" id="UP000469430">
    <property type="component" value="Unassembled WGS sequence"/>
</dbReference>
<gene>
    <name evidence="2" type="ORF">GRI97_16115</name>
</gene>
<evidence type="ECO:0000256" key="1">
    <source>
        <dbReference type="SAM" id="SignalP"/>
    </source>
</evidence>
<evidence type="ECO:0000313" key="2">
    <source>
        <dbReference type="EMBL" id="MXP00516.1"/>
    </source>
</evidence>
<keyword evidence="1" id="KW-0732">Signal</keyword>
<organism evidence="2 3">
    <name type="scientific">Croceibacterium xixiisoli</name>
    <dbReference type="NCBI Taxonomy" id="1476466"/>
    <lineage>
        <taxon>Bacteria</taxon>
        <taxon>Pseudomonadati</taxon>
        <taxon>Pseudomonadota</taxon>
        <taxon>Alphaproteobacteria</taxon>
        <taxon>Sphingomonadales</taxon>
        <taxon>Erythrobacteraceae</taxon>
        <taxon>Croceibacterium</taxon>
    </lineage>
</organism>
<name>A0A6I4TWF9_9SPHN</name>
<protein>
    <submittedName>
        <fullName evidence="2">UrcA family protein</fullName>
    </submittedName>
</protein>
<dbReference type="RefSeq" id="WP_161392257.1">
    <property type="nucleotide sequence ID" value="NZ_JBHSCP010000003.1"/>
</dbReference>
<feature type="signal peptide" evidence="1">
    <location>
        <begin position="1"/>
        <end position="28"/>
    </location>
</feature>
<proteinExistence type="predicted"/>
<dbReference type="NCBIfam" id="TIGR04433">
    <property type="entry name" value="UrcA_uranyl"/>
    <property type="match status" value="1"/>
</dbReference>
<sequence>MRNTNLARVLGCTITAALLGLGATSAAAAEADVTVSHKQADSRSINIQVADLDLSRSYDQRTLAIRIDNAARAVCDVNAGSTLDGLPRARACVSNAQAGALAQLDARGLNATAAVAAAGGMR</sequence>
<accession>A0A6I4TWF9</accession>
<feature type="chain" id="PRO_5026060122" evidence="1">
    <location>
        <begin position="29"/>
        <end position="122"/>
    </location>
</feature>
<reference evidence="2 3" key="1">
    <citation type="submission" date="2019-12" db="EMBL/GenBank/DDBJ databases">
        <title>Genomic-based taxomic classification of the family Erythrobacteraceae.</title>
        <authorList>
            <person name="Xu L."/>
        </authorList>
    </citation>
    <scope>NUCLEOTIDE SEQUENCE [LARGE SCALE GENOMIC DNA]</scope>
    <source>
        <strain evidence="2 3">S36</strain>
    </source>
</reference>
<dbReference type="OrthoDB" id="7428650at2"/>
<comment type="caution">
    <text evidence="2">The sequence shown here is derived from an EMBL/GenBank/DDBJ whole genome shotgun (WGS) entry which is preliminary data.</text>
</comment>
<dbReference type="InterPro" id="IPR030972">
    <property type="entry name" value="UrcA_uranyl"/>
</dbReference>